<comment type="caution">
    <text evidence="2">The sequence shown here is derived from an EMBL/GenBank/DDBJ whole genome shotgun (WGS) entry which is preliminary data.</text>
</comment>
<dbReference type="Proteomes" id="UP001396334">
    <property type="component" value="Unassembled WGS sequence"/>
</dbReference>
<evidence type="ECO:0000313" key="3">
    <source>
        <dbReference type="Proteomes" id="UP001396334"/>
    </source>
</evidence>
<sequence length="129" mass="14603">MFSILVTATHVLVCTTVLLGLLLSFGSLNIPNLRKREKKKEKDEGYSREYFEKVSLVDNEDSEVEEDGSISYKCLVDERLDSMGIHSENGVIDRVQGMPNDLLFGKKREFQGEMLGSDGAFHNWELAKD</sequence>
<keyword evidence="1" id="KW-0812">Transmembrane</keyword>
<evidence type="ECO:0000313" key="2">
    <source>
        <dbReference type="EMBL" id="KAK9018356.1"/>
    </source>
</evidence>
<dbReference type="EMBL" id="JBBPBN010000019">
    <property type="protein sequence ID" value="KAK9018356.1"/>
    <property type="molecule type" value="Genomic_DNA"/>
</dbReference>
<protein>
    <submittedName>
        <fullName evidence="2">Uncharacterized protein</fullName>
    </submittedName>
</protein>
<proteinExistence type="predicted"/>
<reference evidence="2 3" key="1">
    <citation type="journal article" date="2024" name="G3 (Bethesda)">
        <title>Genome assembly of Hibiscus sabdariffa L. provides insights into metabolisms of medicinal natural products.</title>
        <authorList>
            <person name="Kim T."/>
        </authorList>
    </citation>
    <scope>NUCLEOTIDE SEQUENCE [LARGE SCALE GENOMIC DNA]</scope>
    <source>
        <strain evidence="2">TK-2024</strain>
        <tissue evidence="2">Old leaves</tissue>
    </source>
</reference>
<keyword evidence="1" id="KW-1133">Transmembrane helix</keyword>
<feature type="transmembrane region" description="Helical" evidence="1">
    <location>
        <begin position="6"/>
        <end position="30"/>
    </location>
</feature>
<gene>
    <name evidence="2" type="ORF">V6N11_001332</name>
</gene>
<keyword evidence="3" id="KW-1185">Reference proteome</keyword>
<organism evidence="2 3">
    <name type="scientific">Hibiscus sabdariffa</name>
    <name type="common">roselle</name>
    <dbReference type="NCBI Taxonomy" id="183260"/>
    <lineage>
        <taxon>Eukaryota</taxon>
        <taxon>Viridiplantae</taxon>
        <taxon>Streptophyta</taxon>
        <taxon>Embryophyta</taxon>
        <taxon>Tracheophyta</taxon>
        <taxon>Spermatophyta</taxon>
        <taxon>Magnoliopsida</taxon>
        <taxon>eudicotyledons</taxon>
        <taxon>Gunneridae</taxon>
        <taxon>Pentapetalae</taxon>
        <taxon>rosids</taxon>
        <taxon>malvids</taxon>
        <taxon>Malvales</taxon>
        <taxon>Malvaceae</taxon>
        <taxon>Malvoideae</taxon>
        <taxon>Hibiscus</taxon>
    </lineage>
</organism>
<keyword evidence="1" id="KW-0472">Membrane</keyword>
<accession>A0ABR2RZG0</accession>
<name>A0ABR2RZG0_9ROSI</name>
<evidence type="ECO:0000256" key="1">
    <source>
        <dbReference type="SAM" id="Phobius"/>
    </source>
</evidence>